<feature type="region of interest" description="Disordered" evidence="1">
    <location>
        <begin position="24"/>
        <end position="45"/>
    </location>
</feature>
<dbReference type="AlphaFoldDB" id="A0A0P8C563"/>
<organism evidence="2 3">
    <name type="scientific">Candidatus Methanoperedens nitratireducens</name>
    <dbReference type="NCBI Taxonomy" id="1392998"/>
    <lineage>
        <taxon>Archaea</taxon>
        <taxon>Methanobacteriati</taxon>
        <taxon>Methanobacteriota</taxon>
        <taxon>Stenosarchaea group</taxon>
        <taxon>Methanomicrobia</taxon>
        <taxon>Methanosarcinales</taxon>
        <taxon>ANME-2 cluster</taxon>
        <taxon>Candidatus Methanoperedentaceae</taxon>
        <taxon>Candidatus Methanoperedens</taxon>
    </lineage>
</organism>
<proteinExistence type="predicted"/>
<gene>
    <name evidence="2" type="ORF">MPEBLZ_03671</name>
</gene>
<dbReference type="Proteomes" id="UP000050360">
    <property type="component" value="Unassembled WGS sequence"/>
</dbReference>
<evidence type="ECO:0000256" key="1">
    <source>
        <dbReference type="SAM" id="MobiDB-lite"/>
    </source>
</evidence>
<name>A0A0P8C563_9EURY</name>
<evidence type="ECO:0000313" key="2">
    <source>
        <dbReference type="EMBL" id="KPQ41777.1"/>
    </source>
</evidence>
<sequence length="73" mass="7858">MRKLHLILACFLIFAVLFSGCTDKKADDQPAQQQQPATGAEIEGNLSVPGEKDLLVEEPLSSADENVDMGSLI</sequence>
<protein>
    <submittedName>
        <fullName evidence="2">Uncharacterized protein</fullName>
    </submittedName>
</protein>
<comment type="caution">
    <text evidence="2">The sequence shown here is derived from an EMBL/GenBank/DDBJ whole genome shotgun (WGS) entry which is preliminary data.</text>
</comment>
<accession>A0A0P8C563</accession>
<dbReference type="EMBL" id="LKCM01000305">
    <property type="protein sequence ID" value="KPQ41777.1"/>
    <property type="molecule type" value="Genomic_DNA"/>
</dbReference>
<reference evidence="2 3" key="1">
    <citation type="submission" date="2015-09" db="EMBL/GenBank/DDBJ databases">
        <title>A metagenomics-based metabolic model of nitrate-dependent anaerobic oxidation of methane by Methanoperedens-like archaea.</title>
        <authorList>
            <person name="Arshad A."/>
            <person name="Speth D.R."/>
            <person name="De Graaf R.M."/>
            <person name="Op Den Camp H.J."/>
            <person name="Jetten M.S."/>
            <person name="Welte C.U."/>
        </authorList>
    </citation>
    <scope>NUCLEOTIDE SEQUENCE [LARGE SCALE GENOMIC DNA]</scope>
</reference>
<evidence type="ECO:0000313" key="3">
    <source>
        <dbReference type="Proteomes" id="UP000050360"/>
    </source>
</evidence>
<dbReference type="PATRIC" id="fig|1719120.3.peg.3983"/>
<dbReference type="PROSITE" id="PS51257">
    <property type="entry name" value="PROKAR_LIPOPROTEIN"/>
    <property type="match status" value="1"/>
</dbReference>